<organism evidence="1 2">
    <name type="scientific">Cryptosporidium ubiquitum</name>
    <dbReference type="NCBI Taxonomy" id="857276"/>
    <lineage>
        <taxon>Eukaryota</taxon>
        <taxon>Sar</taxon>
        <taxon>Alveolata</taxon>
        <taxon>Apicomplexa</taxon>
        <taxon>Conoidasida</taxon>
        <taxon>Coccidia</taxon>
        <taxon>Eucoccidiorida</taxon>
        <taxon>Eimeriorina</taxon>
        <taxon>Cryptosporidiidae</taxon>
        <taxon>Cryptosporidium</taxon>
    </lineage>
</organism>
<evidence type="ECO:0000313" key="2">
    <source>
        <dbReference type="Proteomes" id="UP000186176"/>
    </source>
</evidence>
<reference evidence="1 2" key="1">
    <citation type="submission" date="2016-10" db="EMBL/GenBank/DDBJ databases">
        <title>Reductive evolution of mitochondrial metabolism and differential evolution of invasion-related proteins in Cryptosporidium.</title>
        <authorList>
            <person name="Liu S."/>
            <person name="Roellig D.M."/>
            <person name="Guo Y."/>
            <person name="Li N."/>
            <person name="Frace M.A."/>
            <person name="Tang K."/>
            <person name="Zhang L."/>
            <person name="Feng Y."/>
            <person name="Xiao L."/>
        </authorList>
    </citation>
    <scope>NUCLEOTIDE SEQUENCE [LARGE SCALE GENOMIC DNA]</scope>
    <source>
        <strain evidence="1">39726</strain>
    </source>
</reference>
<dbReference type="Proteomes" id="UP000186176">
    <property type="component" value="Unassembled WGS sequence"/>
</dbReference>
<protein>
    <submittedName>
        <fullName evidence="1">Uncharacterized protein</fullName>
    </submittedName>
</protein>
<dbReference type="RefSeq" id="XP_028874787.1">
    <property type="nucleotide sequence ID" value="XM_029019667.1"/>
</dbReference>
<dbReference type="VEuPathDB" id="CryptoDB:cubi_02656"/>
<dbReference type="EMBL" id="LRBP01000016">
    <property type="protein sequence ID" value="OII73444.1"/>
    <property type="molecule type" value="Genomic_DNA"/>
</dbReference>
<gene>
    <name evidence="1" type="ORF">cubi_02656</name>
</gene>
<accession>A0A1J4MK96</accession>
<name>A0A1J4MK96_9CRYT</name>
<keyword evidence="2" id="KW-1185">Reference proteome</keyword>
<dbReference type="GeneID" id="39979446"/>
<dbReference type="OrthoDB" id="341624at2759"/>
<comment type="caution">
    <text evidence="1">The sequence shown here is derived from an EMBL/GenBank/DDBJ whole genome shotgun (WGS) entry which is preliminary data.</text>
</comment>
<sequence length="829" mass="92684">MATESTQMYSNSFSDAKLYDIPIKLRGLVAQNSLDQMYIVFQDRVVPGAELEEGEKIGVLKPFSGFQQNQNTDVSQQTYKVSQEIPITSPCKAKIEEIYCSSNSIVAAENNNGIMAPKYILSFSCLDFPEEDLRTNKKDDSDGLIEVSIISKENSLVVDVPDSESVQEGTVLLGIWLDNLVFLRYEATKPIQNLKTAYPKTQMISHRFQRGVTLVMFEIEQPLASQNIINDNNTDYLSQIEPLKENSIPNQEQTEKDDINKEVSVGGFEGDQSIQPLDASPTNLDETLENDHFENQETLNNFAQPNKDELQEIKSDSIVHKDKIQPIEIALDNSAVTYSIIMRNQLKKSKLHNLNQNFDLLNQKAKWIVRAPCPGVITTKTLTPSIKRISQGTVYAYIECSSKKGKTKKGSASKGQEIPLIMPFSVKIIRIKANLQETQEKGLYSAQVSKNQSILSGKLIKESKDIPAHLIFGKFQLVVAPCSGTLGNTLEVGKSVKKRDSIFSVECTEPGKDSVMYGLTTKPGLVTKVFRENRANVKEGEAIAIVRNNWKILTSPCDGLLIYTNTPGLAKIGTNIAVVVCNDNKFKRKNIQATKNFMILENILPNPSFVSKKQPLIVVDAARLNWDLSDDLDDSNTIMKTYSPSNTRMNIKNSKLPSNIIIQNVVSPCNGNLLREQELKIGSQIGENTTFAKIKCNRKKSYSLSSNTSAIILQNSVYEQIGGEIIHDYEPDNFQISKGDSILQIMFIHNVKHHIIASPCDGYGYTFNSAGNKVTKGKYFAAIQCKEEDKSKKTQKIKAVKDMNIVSSYIYFKKKFFKGDPLFIMVESN</sequence>
<proteinExistence type="predicted"/>
<evidence type="ECO:0000313" key="1">
    <source>
        <dbReference type="EMBL" id="OII73444.1"/>
    </source>
</evidence>
<dbReference type="AlphaFoldDB" id="A0A1J4MK96"/>